<feature type="chain" id="PRO_5002532946" description="Lipoprotein" evidence="1">
    <location>
        <begin position="23"/>
        <end position="115"/>
    </location>
</feature>
<organism evidence="2 3">
    <name type="scientific">Candidatus Falkowbacteria bacterium GW2011_GWE1_38_31</name>
    <dbReference type="NCBI Taxonomy" id="1618638"/>
    <lineage>
        <taxon>Bacteria</taxon>
        <taxon>Candidatus Falkowiibacteriota</taxon>
    </lineage>
</organism>
<keyword evidence="1" id="KW-0732">Signal</keyword>
<reference evidence="2 3" key="1">
    <citation type="journal article" date="2015" name="Nature">
        <title>rRNA introns, odd ribosomes, and small enigmatic genomes across a large radiation of phyla.</title>
        <authorList>
            <person name="Brown C.T."/>
            <person name="Hug L.A."/>
            <person name="Thomas B.C."/>
            <person name="Sharon I."/>
            <person name="Castelle C.J."/>
            <person name="Singh A."/>
            <person name="Wilkins M.J."/>
            <person name="Williams K.H."/>
            <person name="Banfield J.F."/>
        </authorList>
    </citation>
    <scope>NUCLEOTIDE SEQUENCE [LARGE SCALE GENOMIC DNA]</scope>
</reference>
<gene>
    <name evidence="2" type="ORF">US91_C0001G0019</name>
</gene>
<evidence type="ECO:0008006" key="4">
    <source>
        <dbReference type="Google" id="ProtNLM"/>
    </source>
</evidence>
<protein>
    <recommendedName>
        <fullName evidence="4">Lipoprotein</fullName>
    </recommendedName>
</protein>
<accession>A0A0G0JX13</accession>
<dbReference type="Proteomes" id="UP000034022">
    <property type="component" value="Unassembled WGS sequence"/>
</dbReference>
<name>A0A0G0JX13_9BACT</name>
<proteinExistence type="predicted"/>
<evidence type="ECO:0000256" key="1">
    <source>
        <dbReference type="SAM" id="SignalP"/>
    </source>
</evidence>
<evidence type="ECO:0000313" key="3">
    <source>
        <dbReference type="Proteomes" id="UP000034022"/>
    </source>
</evidence>
<dbReference type="PROSITE" id="PS51257">
    <property type="entry name" value="PROKAR_LIPOPROTEIN"/>
    <property type="match status" value="1"/>
</dbReference>
<evidence type="ECO:0000313" key="2">
    <source>
        <dbReference type="EMBL" id="KKQ71092.1"/>
    </source>
</evidence>
<sequence>MKKLSYPIILLFVFLTISCGNHQTSTKEEALYAVEHAEDFQEIVQYISISSFSPFPVLLDPYIHQTEPKNTINLDLSLNLQFVHQIIYKTTDGGTKLVFLSDDHPPKIKATFIIK</sequence>
<comment type="caution">
    <text evidence="2">The sequence shown here is derived from an EMBL/GenBank/DDBJ whole genome shotgun (WGS) entry which is preliminary data.</text>
</comment>
<dbReference type="AlphaFoldDB" id="A0A0G0JX13"/>
<feature type="signal peptide" evidence="1">
    <location>
        <begin position="1"/>
        <end position="22"/>
    </location>
</feature>
<dbReference type="EMBL" id="LBUU01000001">
    <property type="protein sequence ID" value="KKQ71092.1"/>
    <property type="molecule type" value="Genomic_DNA"/>
</dbReference>